<keyword evidence="1" id="KW-1133">Transmembrane helix</keyword>
<dbReference type="Pfam" id="PF05656">
    <property type="entry name" value="DUF805"/>
    <property type="match status" value="1"/>
</dbReference>
<dbReference type="InterPro" id="IPR008523">
    <property type="entry name" value="DUF805"/>
</dbReference>
<protein>
    <submittedName>
        <fullName evidence="2">Uncharacterized membrane protein YhaH, DUF805 family</fullName>
    </submittedName>
</protein>
<dbReference type="EMBL" id="FOWR01000086">
    <property type="protein sequence ID" value="SFQ37972.1"/>
    <property type="molecule type" value="Genomic_DNA"/>
</dbReference>
<keyword evidence="1" id="KW-0472">Membrane</keyword>
<keyword evidence="1" id="KW-0812">Transmembrane</keyword>
<feature type="transmembrane region" description="Helical" evidence="1">
    <location>
        <begin position="21"/>
        <end position="39"/>
    </location>
</feature>
<sequence>MARIIGIGKRVSRLRYSALQLVNFSILVTTYPLALKIGVDTLFSIVVMPLIFILAFLYHLVLIFQRTMDIGGRWQWAFLAFLAFIPFINFFYGIGLLFWKGSEGLNSYGNPPAHKHSYSIVLVILSIVLISYGMSIMPTGLTES</sequence>
<accession>A0A1I5Y152</accession>
<evidence type="ECO:0000313" key="2">
    <source>
        <dbReference type="EMBL" id="SFQ37972.1"/>
    </source>
</evidence>
<proteinExistence type="predicted"/>
<dbReference type="Proteomes" id="UP000182692">
    <property type="component" value="Unassembled WGS sequence"/>
</dbReference>
<evidence type="ECO:0000313" key="3">
    <source>
        <dbReference type="Proteomes" id="UP000182692"/>
    </source>
</evidence>
<feature type="transmembrane region" description="Helical" evidence="1">
    <location>
        <begin position="45"/>
        <end position="64"/>
    </location>
</feature>
<feature type="transmembrane region" description="Helical" evidence="1">
    <location>
        <begin position="76"/>
        <end position="99"/>
    </location>
</feature>
<dbReference type="RefSeq" id="WP_074928985.1">
    <property type="nucleotide sequence ID" value="NZ_FOWR01000086.1"/>
</dbReference>
<dbReference type="GeneID" id="35870021"/>
<evidence type="ECO:0000256" key="1">
    <source>
        <dbReference type="SAM" id="Phobius"/>
    </source>
</evidence>
<reference evidence="2 3" key="1">
    <citation type="submission" date="2016-10" db="EMBL/GenBank/DDBJ databases">
        <authorList>
            <person name="de Groot N.N."/>
        </authorList>
    </citation>
    <scope>NUCLEOTIDE SEQUENCE [LARGE SCALE GENOMIC DNA]</scope>
    <source>
        <strain evidence="2 3">DSM 15893</strain>
    </source>
</reference>
<feature type="transmembrane region" description="Helical" evidence="1">
    <location>
        <begin position="119"/>
        <end position="141"/>
    </location>
</feature>
<name>A0A1I5Y152_9GAMM</name>
<dbReference type="AlphaFoldDB" id="A0A1I5Y152"/>
<organism evidence="2 3">
    <name type="scientific">Enterovibrio norvegicus DSM 15893</name>
    <dbReference type="NCBI Taxonomy" id="1121869"/>
    <lineage>
        <taxon>Bacteria</taxon>
        <taxon>Pseudomonadati</taxon>
        <taxon>Pseudomonadota</taxon>
        <taxon>Gammaproteobacteria</taxon>
        <taxon>Vibrionales</taxon>
        <taxon>Vibrionaceae</taxon>
        <taxon>Enterovibrio</taxon>
    </lineage>
</organism>
<gene>
    <name evidence="2" type="ORF">SAMN03084138_04911</name>
</gene>
<dbReference type="GO" id="GO:0016020">
    <property type="term" value="C:membrane"/>
    <property type="evidence" value="ECO:0007669"/>
    <property type="project" value="InterPro"/>
</dbReference>